<keyword evidence="2" id="KW-1185">Reference proteome</keyword>
<evidence type="ECO:0000313" key="2">
    <source>
        <dbReference type="Proteomes" id="UP000487268"/>
    </source>
</evidence>
<reference evidence="1 2" key="1">
    <citation type="submission" date="2019-10" db="EMBL/GenBank/DDBJ databases">
        <title>Actinomadura rubteroloni sp. nov. and Actinomadura macrotermitis sp. nov., isolated from the gut of fungus growing-termite Macrotermes natalensis.</title>
        <authorList>
            <person name="Benndorf R."/>
            <person name="Martin K."/>
            <person name="Kuefner M."/>
            <person name="De Beer W."/>
            <person name="Kaster A.-K."/>
            <person name="Vollmers J."/>
            <person name="Poulsen M."/>
            <person name="Beemelmanns C."/>
        </authorList>
    </citation>
    <scope>NUCLEOTIDE SEQUENCE [LARGE SCALE GENOMIC DNA]</scope>
    <source>
        <strain evidence="1 2">RB68</strain>
    </source>
</reference>
<sequence>MSDTIEWRTVRGPVPDARVIAETSPRRTVQYQLLAAGGLRWIRRIRRERGREIIEESPPTRAAVTNDRWPQVIGELHTIV</sequence>
<dbReference type="RefSeq" id="WP_153536897.1">
    <property type="nucleotide sequence ID" value="NZ_WEGH01000003.1"/>
</dbReference>
<accession>A0A7K0C1B1</accession>
<evidence type="ECO:0000313" key="1">
    <source>
        <dbReference type="EMBL" id="MQY07219.1"/>
    </source>
</evidence>
<gene>
    <name evidence="1" type="ORF">ACRB68_53190</name>
</gene>
<protein>
    <submittedName>
        <fullName evidence="1">Uncharacterized protein</fullName>
    </submittedName>
</protein>
<organism evidence="1 2">
    <name type="scientific">Actinomadura macrotermitis</name>
    <dbReference type="NCBI Taxonomy" id="2585200"/>
    <lineage>
        <taxon>Bacteria</taxon>
        <taxon>Bacillati</taxon>
        <taxon>Actinomycetota</taxon>
        <taxon>Actinomycetes</taxon>
        <taxon>Streptosporangiales</taxon>
        <taxon>Thermomonosporaceae</taxon>
        <taxon>Actinomadura</taxon>
    </lineage>
</organism>
<comment type="caution">
    <text evidence="1">The sequence shown here is derived from an EMBL/GenBank/DDBJ whole genome shotgun (WGS) entry which is preliminary data.</text>
</comment>
<dbReference type="AlphaFoldDB" id="A0A7K0C1B1"/>
<proteinExistence type="predicted"/>
<name>A0A7K0C1B1_9ACTN</name>
<dbReference type="EMBL" id="WEGH01000003">
    <property type="protein sequence ID" value="MQY07219.1"/>
    <property type="molecule type" value="Genomic_DNA"/>
</dbReference>
<dbReference type="Proteomes" id="UP000487268">
    <property type="component" value="Unassembled WGS sequence"/>
</dbReference>